<gene>
    <name evidence="1" type="ORF">C8Z91_33585</name>
</gene>
<accession>A0A2T6FSC2</accession>
<proteinExistence type="predicted"/>
<comment type="caution">
    <text evidence="1">The sequence shown here is derived from an EMBL/GenBank/DDBJ whole genome shotgun (WGS) entry which is preliminary data.</text>
</comment>
<evidence type="ECO:0000313" key="2">
    <source>
        <dbReference type="Proteomes" id="UP000244184"/>
    </source>
</evidence>
<dbReference type="EMBL" id="PYHP01000099">
    <property type="protein sequence ID" value="PUA34808.1"/>
    <property type="molecule type" value="Genomic_DNA"/>
</dbReference>
<protein>
    <submittedName>
        <fullName evidence="1">Uncharacterized protein</fullName>
    </submittedName>
</protein>
<reference evidence="1 2" key="1">
    <citation type="submission" date="2018-03" db="EMBL/GenBank/DDBJ databases">
        <title>Genome sequence of Paenibacillus elgii strain AC13 an antimicrobial compound producing bacteria.</title>
        <authorList>
            <person name="Kurokawa A.S."/>
            <person name="Araujo J.F."/>
            <person name="Costa R.A."/>
            <person name="Ortega D.B."/>
            <person name="Pires A.S."/>
            <person name="Pappas G.J.Jr."/>
            <person name="Franco O.L."/>
            <person name="Barreto C."/>
            <person name="Magalhaes B.S."/>
            <person name="Kruger R.H."/>
        </authorList>
    </citation>
    <scope>NUCLEOTIDE SEQUENCE [LARGE SCALE GENOMIC DNA]</scope>
    <source>
        <strain evidence="1 2">AC13</strain>
    </source>
</reference>
<dbReference type="RefSeq" id="WP_108535014.1">
    <property type="nucleotide sequence ID" value="NZ_PYHP01000099.1"/>
</dbReference>
<dbReference type="AlphaFoldDB" id="A0A2T6FSC2"/>
<name>A0A2T6FSC2_9BACL</name>
<sequence length="882" mass="97901">MQKGNGTMLRYKPQRLTHSAINRWMTTGLFTKAMRFEPMTMEGDVNDWLIRGFAIHENPCRKEFVERRRQVGPGAAPLADWLPDGLPLPGERFAARRLYADEAEADEGLYAPFQGREQEDSRLLSWNVYFPWGNPRVEASGFYYVPTHMLRYAYTVVVSPAAHRAVFRLKTCGSVALWANGKLAADFTPFTRNHEQTTEVELELAAGENVLTVCHEDLAERDTLYHFALEYTGGEALELCLPAGSAAEAEAVRQLEHVLAAAYLPSDTVTDGPVLLQLPEPPAEEVRINVACGSFFGGVRRTEQVLAAGQRQLKLGDATEIGTEHKYFDVTAVIGGVRMTKPFGVQTHTWKYEPEEAASLTEAERKRLALRCIAESGAGNIHKALAILAAGDAPEAARELIEDGLAGIRDRRDCADFYLNALFRFWRDYHDCSQSGAGAVFDTAFWEEVRQTMLGFRYWIDEPGDDVMWFFSENHALLFHTCELLAGQLFPEAVFANSGESGAVHRAKAEARLTAWFERFFAEGLAEWNSSAYIPIDIVGLVQLHDLAESSGLRGQAKRALDLLFRYMTITAHDGVLACTYGRSYEKELLGHYAAGTTSLLWAAYGVGHPNAYTFNASFYLSGYEPPAEYAFWQSLDEGEELAYRFEQGKDGYAKLAHYRTQAFSLSSIADFRPGARGYQEHVVHGAMTPEAQVWVNHPGEVYPFGSGRPCFWAGNGYLPKVGQHRALALLLFDIGAEYDADYTHAYFPTFAFTSEAEGDGWRFAACGDAYVALYAAGGMTLTESGPNRGRELVSPGRRNAWIVRLSDRFESGSFEQFAERMRASGAQASLRELSLTLTDPAYGEVTFAWNAPLSVQGQPIPAGGYGVEGCLERKRRSALCP</sequence>
<dbReference type="Proteomes" id="UP000244184">
    <property type="component" value="Unassembled WGS sequence"/>
</dbReference>
<evidence type="ECO:0000313" key="1">
    <source>
        <dbReference type="EMBL" id="PUA34808.1"/>
    </source>
</evidence>
<organism evidence="1 2">
    <name type="scientific">Paenibacillus elgii</name>
    <dbReference type="NCBI Taxonomy" id="189691"/>
    <lineage>
        <taxon>Bacteria</taxon>
        <taxon>Bacillati</taxon>
        <taxon>Bacillota</taxon>
        <taxon>Bacilli</taxon>
        <taxon>Bacillales</taxon>
        <taxon>Paenibacillaceae</taxon>
        <taxon>Paenibacillus</taxon>
    </lineage>
</organism>